<dbReference type="Gene3D" id="3.40.50.850">
    <property type="entry name" value="Isochorismatase-like"/>
    <property type="match status" value="1"/>
</dbReference>
<evidence type="ECO:0000313" key="3">
    <source>
        <dbReference type="EMBL" id="WFD26381.1"/>
    </source>
</evidence>
<keyword evidence="2" id="KW-0378">Hydrolase</keyword>
<dbReference type="AlphaFoldDB" id="A0AAF0EKF2"/>
<accession>A0AAF0EKF2</accession>
<dbReference type="InterPro" id="IPR036380">
    <property type="entry name" value="Isochorismatase-like_sf"/>
</dbReference>
<comment type="similarity">
    <text evidence="1">Belongs to the isochorismatase family.</text>
</comment>
<keyword evidence="4" id="KW-1185">Reference proteome</keyword>
<dbReference type="PANTHER" id="PTHR11080:SF2">
    <property type="entry name" value="LD05707P"/>
    <property type="match status" value="1"/>
</dbReference>
<evidence type="ECO:0000313" key="4">
    <source>
        <dbReference type="Proteomes" id="UP001213623"/>
    </source>
</evidence>
<dbReference type="EMBL" id="CP119893">
    <property type="protein sequence ID" value="WFD26381.1"/>
    <property type="molecule type" value="Genomic_DNA"/>
</dbReference>
<sequence length="131" mass="14185">MAPGVALLLIDVQQDFVRGSLAVPGAPALLSPLCELVQHPWDLIVASKDDHPPNHVSFAATHGAEPFTLKEIPHPFEARTLSQRMWPVHCVQGTPGAALEPALQQALDACAARGTPVHYVHKGRDLRRFGH</sequence>
<dbReference type="Proteomes" id="UP001213623">
    <property type="component" value="Chromosome 2"/>
</dbReference>
<dbReference type="SUPFAM" id="SSF52499">
    <property type="entry name" value="Isochorismatase-like hydrolases"/>
    <property type="match status" value="1"/>
</dbReference>
<evidence type="ECO:0000256" key="2">
    <source>
        <dbReference type="ARBA" id="ARBA00022801"/>
    </source>
</evidence>
<dbReference type="InterPro" id="IPR052347">
    <property type="entry name" value="Isochorismatase_Nicotinamidase"/>
</dbReference>
<gene>
    <name evidence="3" type="ORF">MNAN1_001361</name>
</gene>
<dbReference type="GO" id="GO:0016787">
    <property type="term" value="F:hydrolase activity"/>
    <property type="evidence" value="ECO:0007669"/>
    <property type="project" value="UniProtKB-KW"/>
</dbReference>
<dbReference type="PANTHER" id="PTHR11080">
    <property type="entry name" value="PYRAZINAMIDASE/NICOTINAMIDASE"/>
    <property type="match status" value="1"/>
</dbReference>
<name>A0AAF0EKF2_9BASI</name>
<protein>
    <recommendedName>
        <fullName evidence="5">Nicotinamidase</fullName>
    </recommendedName>
</protein>
<proteinExistence type="inferred from homology"/>
<evidence type="ECO:0000256" key="1">
    <source>
        <dbReference type="ARBA" id="ARBA00006336"/>
    </source>
</evidence>
<organism evidence="3 4">
    <name type="scientific">Malassezia nana</name>
    <dbReference type="NCBI Taxonomy" id="180528"/>
    <lineage>
        <taxon>Eukaryota</taxon>
        <taxon>Fungi</taxon>
        <taxon>Dikarya</taxon>
        <taxon>Basidiomycota</taxon>
        <taxon>Ustilaginomycotina</taxon>
        <taxon>Malasseziomycetes</taxon>
        <taxon>Malasseziales</taxon>
        <taxon>Malasseziaceae</taxon>
        <taxon>Malassezia</taxon>
    </lineage>
</organism>
<reference evidence="3" key="1">
    <citation type="submission" date="2023-03" db="EMBL/GenBank/DDBJ databases">
        <title>Mating type loci evolution in Malassezia.</title>
        <authorList>
            <person name="Coelho M.A."/>
        </authorList>
    </citation>
    <scope>NUCLEOTIDE SEQUENCE</scope>
    <source>
        <strain evidence="3">CBS 9557</strain>
    </source>
</reference>
<evidence type="ECO:0008006" key="5">
    <source>
        <dbReference type="Google" id="ProtNLM"/>
    </source>
</evidence>